<protein>
    <recommendedName>
        <fullName evidence="2">Death domain-containing protein</fullName>
    </recommendedName>
</protein>
<dbReference type="InterPro" id="IPR036770">
    <property type="entry name" value="Ankyrin_rpt-contain_sf"/>
</dbReference>
<feature type="compositionally biased region" description="Basic and acidic residues" evidence="1">
    <location>
        <begin position="421"/>
        <end position="439"/>
    </location>
</feature>
<dbReference type="OrthoDB" id="539213at2759"/>
<dbReference type="EMBL" id="CAIIXF020000003">
    <property type="protein sequence ID" value="CAH1780296.1"/>
    <property type="molecule type" value="Genomic_DNA"/>
</dbReference>
<dbReference type="GO" id="GO:0007165">
    <property type="term" value="P:signal transduction"/>
    <property type="evidence" value="ECO:0007669"/>
    <property type="project" value="InterPro"/>
</dbReference>
<organism evidence="3 4">
    <name type="scientific">Owenia fusiformis</name>
    <name type="common">Polychaete worm</name>
    <dbReference type="NCBI Taxonomy" id="6347"/>
    <lineage>
        <taxon>Eukaryota</taxon>
        <taxon>Metazoa</taxon>
        <taxon>Spiralia</taxon>
        <taxon>Lophotrochozoa</taxon>
        <taxon>Annelida</taxon>
        <taxon>Polychaeta</taxon>
        <taxon>Sedentaria</taxon>
        <taxon>Canalipalpata</taxon>
        <taxon>Sabellida</taxon>
        <taxon>Oweniida</taxon>
        <taxon>Oweniidae</taxon>
        <taxon>Owenia</taxon>
    </lineage>
</organism>
<feature type="domain" description="Death" evidence="2">
    <location>
        <begin position="334"/>
        <end position="397"/>
    </location>
</feature>
<dbReference type="Gene3D" id="1.10.533.10">
    <property type="entry name" value="Death Domain, Fas"/>
    <property type="match status" value="1"/>
</dbReference>
<sequence length="526" mass="58699">MSSSEDETHLMRSLHDFNECVFKEKIPQNAGDIDPIVWDLKKVLENHKANINVKDATGLAPLMYFIQELCIREGDVPEIWYLIEAIKLLIAFGADINTTDENGFSPLIYLRAFKGRDHVVIDVITLFVNLGAEEDMNRHITYCVIHASISMETVHVSMETSIENISDISMITFHESMEISIATTSSSSMDTTNVFYSLERTAEGDKIKVDQIVHVVETVARKIVHETLSSFNTCTDTIAVNGTENLQTGILATQDSTSELLKESDQLDTANSEVPKTTTAQSVGTNKDANTDKASTVGADTKRTRKTAYGSMNKLYTKLSPQMGNSSYTIFINLGVTSGEYETSQNNYPHDANSRNINLLTIWDKKQSKDIDKCKLLAEALQKSDRADLADMVWDADISEGTQESKPQKRIVISENADNQSKYDEDSIPKKKPKLDDSKASTCTATLNITLSYNIESMDSGFNSSTSRKRGRSNESNELDSTLCFDATLDLRNIPVERRPSSIPNKKRRFDNDQHDYGDGDVTLKN</sequence>
<dbReference type="InterPro" id="IPR000488">
    <property type="entry name" value="Death_dom"/>
</dbReference>
<evidence type="ECO:0000256" key="1">
    <source>
        <dbReference type="SAM" id="MobiDB-lite"/>
    </source>
</evidence>
<dbReference type="Proteomes" id="UP000749559">
    <property type="component" value="Unassembled WGS sequence"/>
</dbReference>
<feature type="region of interest" description="Disordered" evidence="1">
    <location>
        <begin position="399"/>
        <end position="439"/>
    </location>
</feature>
<feature type="region of interest" description="Disordered" evidence="1">
    <location>
        <begin position="496"/>
        <end position="526"/>
    </location>
</feature>
<feature type="compositionally biased region" description="Polar residues" evidence="1">
    <location>
        <begin position="267"/>
        <end position="294"/>
    </location>
</feature>
<feature type="region of interest" description="Disordered" evidence="1">
    <location>
        <begin position="262"/>
        <end position="300"/>
    </location>
</feature>
<comment type="caution">
    <text evidence="3">The sequence shown here is derived from an EMBL/GenBank/DDBJ whole genome shotgun (WGS) entry which is preliminary data.</text>
</comment>
<evidence type="ECO:0000259" key="2">
    <source>
        <dbReference type="PROSITE" id="PS50017"/>
    </source>
</evidence>
<evidence type="ECO:0000313" key="3">
    <source>
        <dbReference type="EMBL" id="CAH1780296.1"/>
    </source>
</evidence>
<keyword evidence="4" id="KW-1185">Reference proteome</keyword>
<accession>A0A8S4NIW3</accession>
<feature type="compositionally biased region" description="Basic and acidic residues" evidence="1">
    <location>
        <begin position="510"/>
        <end position="526"/>
    </location>
</feature>
<gene>
    <name evidence="3" type="ORF">OFUS_LOCUS7004</name>
</gene>
<reference evidence="3" key="1">
    <citation type="submission" date="2022-03" db="EMBL/GenBank/DDBJ databases">
        <authorList>
            <person name="Martin C."/>
        </authorList>
    </citation>
    <scope>NUCLEOTIDE SEQUENCE</scope>
</reference>
<dbReference type="SUPFAM" id="SSF47986">
    <property type="entry name" value="DEATH domain"/>
    <property type="match status" value="1"/>
</dbReference>
<dbReference type="InterPro" id="IPR011029">
    <property type="entry name" value="DEATH-like_dom_sf"/>
</dbReference>
<dbReference type="AlphaFoldDB" id="A0A8S4NIW3"/>
<proteinExistence type="predicted"/>
<dbReference type="PROSITE" id="PS50017">
    <property type="entry name" value="DEATH_DOMAIN"/>
    <property type="match status" value="1"/>
</dbReference>
<dbReference type="Gene3D" id="1.25.40.20">
    <property type="entry name" value="Ankyrin repeat-containing domain"/>
    <property type="match status" value="1"/>
</dbReference>
<name>A0A8S4NIW3_OWEFU</name>
<evidence type="ECO:0000313" key="4">
    <source>
        <dbReference type="Proteomes" id="UP000749559"/>
    </source>
</evidence>
<dbReference type="SUPFAM" id="SSF48403">
    <property type="entry name" value="Ankyrin repeat"/>
    <property type="match status" value="1"/>
</dbReference>